<feature type="binding site" evidence="7">
    <location>
        <position position="536"/>
    </location>
    <ligand>
        <name>substrate</name>
    </ligand>
</feature>
<dbReference type="Gene3D" id="3.20.20.70">
    <property type="entry name" value="Aldolase class I"/>
    <property type="match status" value="1"/>
</dbReference>
<dbReference type="Pfam" id="PF16875">
    <property type="entry name" value="Glyco_hydro_36N"/>
    <property type="match status" value="1"/>
</dbReference>
<feature type="binding site" evidence="7">
    <location>
        <begin position="376"/>
        <end position="377"/>
    </location>
    <ligand>
        <name>substrate</name>
    </ligand>
</feature>
<dbReference type="PANTHER" id="PTHR43053">
    <property type="entry name" value="GLYCOSIDASE FAMILY 31"/>
    <property type="match status" value="1"/>
</dbReference>
<evidence type="ECO:0000313" key="10">
    <source>
        <dbReference type="EMBL" id="KFI70816.1"/>
    </source>
</evidence>
<organism evidence="10 11">
    <name type="scientific">Bifidobacterium merycicum</name>
    <dbReference type="NCBI Taxonomy" id="78345"/>
    <lineage>
        <taxon>Bacteria</taxon>
        <taxon>Bacillati</taxon>
        <taxon>Actinomycetota</taxon>
        <taxon>Actinomycetes</taxon>
        <taxon>Bifidobacteriales</taxon>
        <taxon>Bifidobacteriaceae</taxon>
        <taxon>Bifidobacterium</taxon>
    </lineage>
</organism>
<reference evidence="10 11" key="1">
    <citation type="submission" date="2014-03" db="EMBL/GenBank/DDBJ databases">
        <title>Genomics of Bifidobacteria.</title>
        <authorList>
            <person name="Ventura M."/>
            <person name="Milani C."/>
            <person name="Lugli G.A."/>
        </authorList>
    </citation>
    <scope>NUCLEOTIDE SEQUENCE [LARGE SCALE GENOMIC DNA]</scope>
    <source>
        <strain evidence="10 11">LMG 11341</strain>
    </source>
</reference>
<dbReference type="SUPFAM" id="SSF51445">
    <property type="entry name" value="(Trans)glycosidases"/>
    <property type="match status" value="1"/>
</dbReference>
<evidence type="ECO:0000259" key="9">
    <source>
        <dbReference type="Pfam" id="PF16875"/>
    </source>
</evidence>
<evidence type="ECO:0000313" key="11">
    <source>
        <dbReference type="Proteomes" id="UP000029060"/>
    </source>
</evidence>
<dbReference type="STRING" id="78345.BMERY_0253"/>
<feature type="binding site" evidence="7">
    <location>
        <position position="453"/>
    </location>
    <ligand>
        <name>substrate</name>
    </ligand>
</feature>
<dbReference type="InterPro" id="IPR031704">
    <property type="entry name" value="Glyco_hydro_36_N"/>
</dbReference>
<dbReference type="RefSeq" id="WP_238552585.1">
    <property type="nucleotide sequence ID" value="NZ_JGZC01000005.1"/>
</dbReference>
<comment type="similarity">
    <text evidence="5">Belongs to the glycosyl hydrolase.</text>
</comment>
<dbReference type="InterPro" id="IPR013785">
    <property type="entry name" value="Aldolase_TIM"/>
</dbReference>
<dbReference type="AlphaFoldDB" id="A0A087BIG6"/>
<evidence type="ECO:0000259" key="8">
    <source>
        <dbReference type="Pfam" id="PF16874"/>
    </source>
</evidence>
<dbReference type="InterPro" id="IPR038417">
    <property type="entry name" value="Alpga-gal_N_sf"/>
</dbReference>
<dbReference type="PRINTS" id="PR00743">
    <property type="entry name" value="GLHYDRLASE36"/>
</dbReference>
<protein>
    <recommendedName>
        <fullName evidence="2 5">Alpha-galactosidase</fullName>
        <ecNumber evidence="2 5">3.2.1.22</ecNumber>
    </recommendedName>
</protein>
<feature type="active site" description="Proton donor" evidence="6">
    <location>
        <position position="558"/>
    </location>
</feature>
<evidence type="ECO:0000256" key="3">
    <source>
        <dbReference type="ARBA" id="ARBA00022801"/>
    </source>
</evidence>
<evidence type="ECO:0000256" key="2">
    <source>
        <dbReference type="ARBA" id="ARBA00012755"/>
    </source>
</evidence>
<dbReference type="eggNOG" id="COG3345">
    <property type="taxonomic scope" value="Bacteria"/>
</dbReference>
<proteinExistence type="inferred from homology"/>
<gene>
    <name evidence="10" type="ORF">BMERY_0253</name>
</gene>
<dbReference type="GO" id="GO:0004557">
    <property type="term" value="F:alpha-galactosidase activity"/>
    <property type="evidence" value="ECO:0007669"/>
    <property type="project" value="UniProtKB-UniRule"/>
</dbReference>
<dbReference type="EMBL" id="JGZC01000005">
    <property type="protein sequence ID" value="KFI70816.1"/>
    <property type="molecule type" value="Genomic_DNA"/>
</dbReference>
<dbReference type="Proteomes" id="UP000029060">
    <property type="component" value="Unassembled WGS sequence"/>
</dbReference>
<dbReference type="InterPro" id="IPR031705">
    <property type="entry name" value="Glyco_hydro_36_C"/>
</dbReference>
<dbReference type="PANTHER" id="PTHR43053:SF3">
    <property type="entry name" value="ALPHA-GALACTOSIDASE C-RELATED"/>
    <property type="match status" value="1"/>
</dbReference>
<accession>A0A087BIG6</accession>
<dbReference type="EC" id="3.2.1.22" evidence="2 5"/>
<dbReference type="CDD" id="cd14791">
    <property type="entry name" value="GH36"/>
    <property type="match status" value="1"/>
</dbReference>
<feature type="domain" description="Glycosyl hydrolase family 36 N-terminal" evidence="9">
    <location>
        <begin position="39"/>
        <end position="295"/>
    </location>
</feature>
<dbReference type="Gene3D" id="2.70.98.60">
    <property type="entry name" value="alpha-galactosidase from lactobacil brevis"/>
    <property type="match status" value="1"/>
</dbReference>
<dbReference type="Pfam" id="PF16874">
    <property type="entry name" value="Glyco_hydro_36C"/>
    <property type="match status" value="1"/>
</dbReference>
<feature type="binding site" evidence="7">
    <location>
        <position position="209"/>
    </location>
    <ligand>
        <name>substrate</name>
    </ligand>
</feature>
<comment type="caution">
    <text evidence="10">The sequence shown here is derived from an EMBL/GenBank/DDBJ whole genome shotgun (WGS) entry which is preliminary data.</text>
</comment>
<evidence type="ECO:0000256" key="4">
    <source>
        <dbReference type="ARBA" id="ARBA00023295"/>
    </source>
</evidence>
<feature type="binding site" evidence="7">
    <location>
        <begin position="486"/>
        <end position="490"/>
    </location>
    <ligand>
        <name>substrate</name>
    </ligand>
</feature>
<evidence type="ECO:0000256" key="6">
    <source>
        <dbReference type="PIRSR" id="PIRSR005536-1"/>
    </source>
</evidence>
<keyword evidence="4 5" id="KW-0326">Glycosidase</keyword>
<dbReference type="InterPro" id="IPR050985">
    <property type="entry name" value="Alpha-glycosidase_related"/>
</dbReference>
<evidence type="ECO:0000256" key="7">
    <source>
        <dbReference type="PIRSR" id="PIRSR005536-2"/>
    </source>
</evidence>
<feature type="active site" description="Nucleophile" evidence="6">
    <location>
        <position position="488"/>
    </location>
</feature>
<dbReference type="FunFam" id="3.20.20.70:FF:000118">
    <property type="entry name" value="Alpha-galactosidase"/>
    <property type="match status" value="1"/>
</dbReference>
<evidence type="ECO:0000256" key="1">
    <source>
        <dbReference type="ARBA" id="ARBA00001255"/>
    </source>
</evidence>
<dbReference type="InterPro" id="IPR013780">
    <property type="entry name" value="Glyco_hydro_b"/>
</dbReference>
<dbReference type="InterPro" id="IPR002252">
    <property type="entry name" value="Glyco_hydro_36"/>
</dbReference>
<dbReference type="Pfam" id="PF02065">
    <property type="entry name" value="Melibiase"/>
    <property type="match status" value="1"/>
</dbReference>
<feature type="domain" description="Glycosyl hydrolase family 36 C-terminal" evidence="8">
    <location>
        <begin position="658"/>
        <end position="754"/>
    </location>
</feature>
<comment type="catalytic activity">
    <reaction evidence="1 5">
        <text>Hydrolysis of terminal, non-reducing alpha-D-galactose residues in alpha-D-galactosides, including galactose oligosaccharides, galactomannans and galactolipids.</text>
        <dbReference type="EC" id="3.2.1.22"/>
    </reaction>
</comment>
<dbReference type="PIRSF" id="PIRSF005536">
    <property type="entry name" value="Agal"/>
    <property type="match status" value="1"/>
</dbReference>
<dbReference type="Gene3D" id="2.60.40.1180">
    <property type="entry name" value="Golgi alpha-mannosidase II"/>
    <property type="match status" value="1"/>
</dbReference>
<sequence>MQATQTAHGAAIIVNEQNRQFHLTNGRISYIIKADEQGTLLSLYFGKAVPDREDFGYLIELAHRPTSTCRIDGDLHYSLEHLRQDTPNMAPATTARRPSPYANPNGSDMVDLTYDGYHVSQGKPKLEGLPATYVDNEDDAATLSIDLVDRLIGLSVTLNYTVFADKPAVARSVVIGNNGADALSVERAMSLSLDLPDSDYDMTEFTGAWSRERHPHTQHLHYGTQQIESLRNASGHFANPVAAFARPGASEDQGEVIGLAFEYSGNFDLHAEVDTYDVTRLQLGINERGFAWHLEPGETFQTPEALIAYSDEGYDGMSRAFHRLVLDNIVRGAWKRRERPILINNWEATYFDFDEDKLVDIARTAKQAGVELFVLDDGWFGARNNDTAGLGDWTPNPARLPQGLAGLSKRINDLGLKFGLWFEPEMVNKDSDLYRAHPDWAVHTPGRHMNHGRNEFLLNFANKDVVDNIYGQMSRLLDEANIAYIKWDMNRFVSEGYDVTRGAEHQGEAYHRYILGVYDLLERLLQRFPDLIIEGCASGGGRFDMGMLYYTPQIWCSDDTDAIERLKIQYGTSYFYPLSAMGAHVSVVPNHQANRITPIETRANVAMFGTFGYELDLNTLSEEEFGKVRSQIEFFKRYREIIHTGDFHRLVSPDGNEQAAWMVVSRDRKTAIVGDYRILLTPNSRYMRLHLRGLDENAQYRVSCTGASSIDGAAFTGAELMRIGMVSSDGSYGEMGDSEPLGKASDFSSRLFVLTAE</sequence>
<dbReference type="InterPro" id="IPR017853">
    <property type="entry name" value="GH"/>
</dbReference>
<dbReference type="PROSITE" id="PS00512">
    <property type="entry name" value="ALPHA_GALACTOSIDASE"/>
    <property type="match status" value="1"/>
</dbReference>
<feature type="binding site" evidence="7">
    <location>
        <position position="558"/>
    </location>
    <ligand>
        <name>substrate</name>
    </ligand>
</feature>
<keyword evidence="3 5" id="KW-0378">Hydrolase</keyword>
<keyword evidence="11" id="KW-1185">Reference proteome</keyword>
<evidence type="ECO:0000256" key="5">
    <source>
        <dbReference type="PIRNR" id="PIRNR005536"/>
    </source>
</evidence>
<name>A0A087BIG6_9BIFI</name>
<dbReference type="GO" id="GO:0016052">
    <property type="term" value="P:carbohydrate catabolic process"/>
    <property type="evidence" value="ECO:0007669"/>
    <property type="project" value="InterPro"/>
</dbReference>
<dbReference type="InterPro" id="IPR000111">
    <property type="entry name" value="Glyco_hydro_27/36_CS"/>
</dbReference>